<dbReference type="Proteomes" id="UP000800036">
    <property type="component" value="Unassembled WGS sequence"/>
</dbReference>
<evidence type="ECO:0000256" key="1">
    <source>
        <dbReference type="SAM" id="MobiDB-lite"/>
    </source>
</evidence>
<organism evidence="2 3">
    <name type="scientific">Bimuria novae-zelandiae CBS 107.79</name>
    <dbReference type="NCBI Taxonomy" id="1447943"/>
    <lineage>
        <taxon>Eukaryota</taxon>
        <taxon>Fungi</taxon>
        <taxon>Dikarya</taxon>
        <taxon>Ascomycota</taxon>
        <taxon>Pezizomycotina</taxon>
        <taxon>Dothideomycetes</taxon>
        <taxon>Pleosporomycetidae</taxon>
        <taxon>Pleosporales</taxon>
        <taxon>Massarineae</taxon>
        <taxon>Didymosphaeriaceae</taxon>
        <taxon>Bimuria</taxon>
    </lineage>
</organism>
<dbReference type="AlphaFoldDB" id="A0A6A5V9U8"/>
<evidence type="ECO:0000313" key="2">
    <source>
        <dbReference type="EMBL" id="KAF1973079.1"/>
    </source>
</evidence>
<reference evidence="2" key="1">
    <citation type="journal article" date="2020" name="Stud. Mycol.">
        <title>101 Dothideomycetes genomes: a test case for predicting lifestyles and emergence of pathogens.</title>
        <authorList>
            <person name="Haridas S."/>
            <person name="Albert R."/>
            <person name="Binder M."/>
            <person name="Bloem J."/>
            <person name="Labutti K."/>
            <person name="Salamov A."/>
            <person name="Andreopoulos B."/>
            <person name="Baker S."/>
            <person name="Barry K."/>
            <person name="Bills G."/>
            <person name="Bluhm B."/>
            <person name="Cannon C."/>
            <person name="Castanera R."/>
            <person name="Culley D."/>
            <person name="Daum C."/>
            <person name="Ezra D."/>
            <person name="Gonzalez J."/>
            <person name="Henrissat B."/>
            <person name="Kuo A."/>
            <person name="Liang C."/>
            <person name="Lipzen A."/>
            <person name="Lutzoni F."/>
            <person name="Magnuson J."/>
            <person name="Mondo S."/>
            <person name="Nolan M."/>
            <person name="Ohm R."/>
            <person name="Pangilinan J."/>
            <person name="Park H.-J."/>
            <person name="Ramirez L."/>
            <person name="Alfaro M."/>
            <person name="Sun H."/>
            <person name="Tritt A."/>
            <person name="Yoshinaga Y."/>
            <person name="Zwiers L.-H."/>
            <person name="Turgeon B."/>
            <person name="Goodwin S."/>
            <person name="Spatafora J."/>
            <person name="Crous P."/>
            <person name="Grigoriev I."/>
        </authorList>
    </citation>
    <scope>NUCLEOTIDE SEQUENCE</scope>
    <source>
        <strain evidence="2">CBS 107.79</strain>
    </source>
</reference>
<protein>
    <recommendedName>
        <fullName evidence="4">RING-type domain-containing protein</fullName>
    </recommendedName>
</protein>
<sequence>MFNPSAQSLAAAALSYLPRPSGPLMPHYRQPARASDTPNYPLLLQNTATGQQWQYTPTDSTRAMTPASPTSGVTQPANQPSIDPDDATRDQNSSLPSLLRYVDNELLRRRAEWNKPPVSNIICYVCYRSYYDVPYPSDYLPLTCGCWMHYRCFIDHVVTDRLRAGGREQDCCPICGTRLFVLEGIVQFTLAMRTNLTMWNKEYLAVDYYWDEHTGKRVVSDATAYAADCLLIENMIQTQLAIFKGLSHSPYSDNSPDLRTCYYAILADLDKHRCPRSRWLSFNRATVSSQRYSSVGFFLFGMLVMLKMRRLMMENHPGIVETEGWADYENSREELQGMILKEVRGDGWSWSTTAAATSTATQSVAAP</sequence>
<proteinExistence type="predicted"/>
<dbReference type="EMBL" id="ML976683">
    <property type="protein sequence ID" value="KAF1973079.1"/>
    <property type="molecule type" value="Genomic_DNA"/>
</dbReference>
<feature type="compositionally biased region" description="Polar residues" evidence="1">
    <location>
        <begin position="57"/>
        <end position="81"/>
    </location>
</feature>
<keyword evidence="3" id="KW-1185">Reference proteome</keyword>
<feature type="region of interest" description="Disordered" evidence="1">
    <location>
        <begin position="57"/>
        <end position="93"/>
    </location>
</feature>
<evidence type="ECO:0000313" key="3">
    <source>
        <dbReference type="Proteomes" id="UP000800036"/>
    </source>
</evidence>
<dbReference type="OrthoDB" id="3793888at2759"/>
<accession>A0A6A5V9U8</accession>
<name>A0A6A5V9U8_9PLEO</name>
<gene>
    <name evidence="2" type="ORF">BU23DRAFT_142684</name>
</gene>
<evidence type="ECO:0008006" key="4">
    <source>
        <dbReference type="Google" id="ProtNLM"/>
    </source>
</evidence>